<sequence>MAAPPQLPRQYSAQLSNLTSRPGVQSTLILSRKDGSIIRTTGLLATRSNPSPTRQAPAPAPAPAPASISDSIPPAASPTPDQQATHPDPTSTSIDDRGANPAQPQAQEQQPPAAPYEPSQAETLAAHIFSFVSSASALSTSLSKPPPSSTTSNGGTGGGSSNETDYGGSGMTGGAAVTSNGHARNDSAESEGHEREEDDELKLLRLRTKIHEIIIIPDRKFLLCVVHDISGATGGSAPLGGSKGGGFSR</sequence>
<organism evidence="2 3">
    <name type="scientific">Blastomyces parvus</name>
    <dbReference type="NCBI Taxonomy" id="2060905"/>
    <lineage>
        <taxon>Eukaryota</taxon>
        <taxon>Fungi</taxon>
        <taxon>Dikarya</taxon>
        <taxon>Ascomycota</taxon>
        <taxon>Pezizomycotina</taxon>
        <taxon>Eurotiomycetes</taxon>
        <taxon>Eurotiomycetidae</taxon>
        <taxon>Onygenales</taxon>
        <taxon>Ajellomycetaceae</taxon>
        <taxon>Blastomyces</taxon>
    </lineage>
</organism>
<feature type="region of interest" description="Disordered" evidence="1">
    <location>
        <begin position="1"/>
        <end position="119"/>
    </location>
</feature>
<dbReference type="PANTHER" id="PTHR10779">
    <property type="entry name" value="DYNEIN LIGHT CHAIN ROADBLOCK"/>
    <property type="match status" value="1"/>
</dbReference>
<feature type="compositionally biased region" description="Basic and acidic residues" evidence="1">
    <location>
        <begin position="183"/>
        <end position="195"/>
    </location>
</feature>
<dbReference type="OrthoDB" id="9985637at2759"/>
<evidence type="ECO:0008006" key="4">
    <source>
        <dbReference type="Google" id="ProtNLM"/>
    </source>
</evidence>
<dbReference type="EMBL" id="PDNC01000024">
    <property type="protein sequence ID" value="PGH06129.1"/>
    <property type="molecule type" value="Genomic_DNA"/>
</dbReference>
<reference evidence="2 3" key="1">
    <citation type="submission" date="2017-10" db="EMBL/GenBank/DDBJ databases">
        <title>Comparative genomics in systemic dimorphic fungi from Ajellomycetaceae.</title>
        <authorList>
            <person name="Munoz J.F."/>
            <person name="Mcewen J.G."/>
            <person name="Clay O.K."/>
            <person name="Cuomo C.A."/>
        </authorList>
    </citation>
    <scope>NUCLEOTIDE SEQUENCE [LARGE SCALE GENOMIC DNA]</scope>
    <source>
        <strain evidence="2 3">UAMH130</strain>
    </source>
</reference>
<feature type="compositionally biased region" description="Low complexity" evidence="1">
    <location>
        <begin position="65"/>
        <end position="81"/>
    </location>
</feature>
<evidence type="ECO:0000313" key="3">
    <source>
        <dbReference type="Proteomes" id="UP000224080"/>
    </source>
</evidence>
<proteinExistence type="predicted"/>
<accession>A0A2B7XB61</accession>
<feature type="compositionally biased region" description="Low complexity" evidence="1">
    <location>
        <begin position="138"/>
        <end position="153"/>
    </location>
</feature>
<protein>
    <recommendedName>
        <fullName evidence="4">Roadblock/LAMTOR2 domain-containing protein</fullName>
    </recommendedName>
</protein>
<dbReference type="Proteomes" id="UP000224080">
    <property type="component" value="Unassembled WGS sequence"/>
</dbReference>
<keyword evidence="3" id="KW-1185">Reference proteome</keyword>
<dbReference type="Gene3D" id="3.30.450.30">
    <property type="entry name" value="Dynein light chain 2a, cytoplasmic"/>
    <property type="match status" value="1"/>
</dbReference>
<dbReference type="STRING" id="2060905.A0A2B7XB61"/>
<evidence type="ECO:0000313" key="2">
    <source>
        <dbReference type="EMBL" id="PGH06129.1"/>
    </source>
</evidence>
<gene>
    <name evidence="2" type="ORF">GX51_02516</name>
</gene>
<feature type="compositionally biased region" description="Low complexity" evidence="1">
    <location>
        <begin position="99"/>
        <end position="119"/>
    </location>
</feature>
<feature type="compositionally biased region" description="Polar residues" evidence="1">
    <location>
        <begin position="9"/>
        <end position="29"/>
    </location>
</feature>
<feature type="compositionally biased region" description="Polar residues" evidence="1">
    <location>
        <begin position="82"/>
        <end position="93"/>
    </location>
</feature>
<dbReference type="AlphaFoldDB" id="A0A2B7XB61"/>
<dbReference type="SUPFAM" id="SSF103196">
    <property type="entry name" value="Roadblock/LC7 domain"/>
    <property type="match status" value="1"/>
</dbReference>
<name>A0A2B7XB61_9EURO</name>
<comment type="caution">
    <text evidence="2">The sequence shown here is derived from an EMBL/GenBank/DDBJ whole genome shotgun (WGS) entry which is preliminary data.</text>
</comment>
<feature type="region of interest" description="Disordered" evidence="1">
    <location>
        <begin position="138"/>
        <end position="199"/>
    </location>
</feature>
<evidence type="ECO:0000256" key="1">
    <source>
        <dbReference type="SAM" id="MobiDB-lite"/>
    </source>
</evidence>